<protein>
    <submittedName>
        <fullName evidence="3">RPC5 polymerase</fullName>
    </submittedName>
</protein>
<dbReference type="GO" id="GO:0042797">
    <property type="term" value="P:tRNA transcription by RNA polymerase III"/>
    <property type="evidence" value="ECO:0007669"/>
    <property type="project" value="TreeGrafter"/>
</dbReference>
<dbReference type="InterPro" id="IPR045576">
    <property type="entry name" value="RPC5_C"/>
</dbReference>
<name>A0A7K7FX96_CHIMN</name>
<reference evidence="3 4" key="1">
    <citation type="submission" date="2019-09" db="EMBL/GenBank/DDBJ databases">
        <title>Bird 10,000 Genomes (B10K) Project - Family phase.</title>
        <authorList>
            <person name="Zhang G."/>
        </authorList>
    </citation>
    <scope>NUCLEOTIDE SEQUENCE [LARGE SCALE GENOMIC DNA]</scope>
    <source>
        <strain evidence="3">B10K-UC-030-51</strain>
    </source>
</reference>
<dbReference type="AlphaFoldDB" id="A0A7K7FX96"/>
<dbReference type="PANTHER" id="PTHR12069">
    <property type="entry name" value="DNA-DIRECTED RNA POLYMERASES III 80 KDA POLYPEPTIDE RNA POLYMERASE III SUBUNIT 5"/>
    <property type="match status" value="1"/>
</dbReference>
<sequence length="672" mass="76713">IDVFLARSLLEKLYLFQYPIRPASMTYDDVTHLSAKIKPKQQKVELEMAIDTLNPNYCRSKGEQIALNVDGTCTDETSTYSSKLMDKQTFCSSQAASNVSRYAAAIYKKGELHLTPLHGILQLRPSFTYLDKADAKHREREAANEGGDSSQDEAEDDVKQITVRFSRPETEQARQRRVQSYEFLQKRQAEEHWVHLHYYGLKDSRSEHERQYLFSQGHGLAENTELIKSPSEYLMMLMPPSAEEENDKPVAPSNVLSMAQLRTLPLADQIRILMKNVKVMPFANLMSLLGPGTDSTAVLRCIQQVAMLVQGNWVVKSDVLYPKDTSSPHSGVPAEVLCRGRDFVMWKFTQDRWVVRKEVAAVTKLCPEDVKDFLEHMSVARINKGWEFMLPYDEDFVKKHPDIVQRQHMLWMGIQAKLEKVYNLLKEHLTPKKQEAQSAHLLLVSGEQRVNMAKAKVKQNYGQLEKEFQKQKAEMKSNDISAKMEVSNIRIKEEPVSDEELMDTSPYNGMNNGIVNGLHVEEDSTDSLNVQLPAGCIDRVAQELKAFVASTFKKQFVLTLSELKRLFNLHLASLPPGHTLFSGISDKMLQDMVLDTGCKQILVPFPPQTAASPDELKVYALWEAGDTYDQHRQVLLEIFSKNYRVRRNVIQNQLSQECGEDLNKQEVDRVLK</sequence>
<dbReference type="Proteomes" id="UP000557271">
    <property type="component" value="Unassembled WGS sequence"/>
</dbReference>
<accession>A0A7K7FX96</accession>
<evidence type="ECO:0000313" key="3">
    <source>
        <dbReference type="EMBL" id="NWY61980.1"/>
    </source>
</evidence>
<dbReference type="Pfam" id="PF04801">
    <property type="entry name" value="RPC5"/>
    <property type="match status" value="1"/>
</dbReference>
<organism evidence="3 4">
    <name type="scientific">Chionis minor</name>
    <name type="common">Black-faced sheathbill</name>
    <dbReference type="NCBI Taxonomy" id="227182"/>
    <lineage>
        <taxon>Eukaryota</taxon>
        <taxon>Metazoa</taxon>
        <taxon>Chordata</taxon>
        <taxon>Craniata</taxon>
        <taxon>Vertebrata</taxon>
        <taxon>Euteleostomi</taxon>
        <taxon>Archelosauria</taxon>
        <taxon>Archosauria</taxon>
        <taxon>Dinosauria</taxon>
        <taxon>Saurischia</taxon>
        <taxon>Theropoda</taxon>
        <taxon>Coelurosauria</taxon>
        <taxon>Aves</taxon>
        <taxon>Neognathae</taxon>
        <taxon>Neoaves</taxon>
        <taxon>Charadriiformes</taxon>
        <taxon>Chionididae</taxon>
        <taxon>Chionis</taxon>
    </lineage>
</organism>
<feature type="domain" description="DNA-directed RNA polymerase III subunit RPC5 C-terminal" evidence="2">
    <location>
        <begin position="432"/>
        <end position="672"/>
    </location>
</feature>
<dbReference type="Pfam" id="PF19725">
    <property type="entry name" value="RPC5_C"/>
    <property type="match status" value="1"/>
</dbReference>
<feature type="region of interest" description="Disordered" evidence="1">
    <location>
        <begin position="134"/>
        <end position="157"/>
    </location>
</feature>
<feature type="non-terminal residue" evidence="3">
    <location>
        <position position="1"/>
    </location>
</feature>
<evidence type="ECO:0000313" key="4">
    <source>
        <dbReference type="Proteomes" id="UP000557271"/>
    </source>
</evidence>
<evidence type="ECO:0000259" key="2">
    <source>
        <dbReference type="Pfam" id="PF19725"/>
    </source>
</evidence>
<keyword evidence="4" id="KW-1185">Reference proteome</keyword>
<proteinExistence type="predicted"/>
<dbReference type="GO" id="GO:0005666">
    <property type="term" value="C:RNA polymerase III complex"/>
    <property type="evidence" value="ECO:0007669"/>
    <property type="project" value="TreeGrafter"/>
</dbReference>
<gene>
    <name evidence="3" type="primary">Polr3e</name>
    <name evidence="3" type="ORF">CHIMIN_R03223</name>
</gene>
<evidence type="ECO:0000256" key="1">
    <source>
        <dbReference type="SAM" id="MobiDB-lite"/>
    </source>
</evidence>
<dbReference type="OrthoDB" id="340681at2759"/>
<feature type="non-terminal residue" evidence="3">
    <location>
        <position position="672"/>
    </location>
</feature>
<comment type="caution">
    <text evidence="3">The sequence shown here is derived from an EMBL/GenBank/DDBJ whole genome shotgun (WGS) entry which is preliminary data.</text>
</comment>
<dbReference type="EMBL" id="VZSF01010386">
    <property type="protein sequence ID" value="NWY61980.1"/>
    <property type="molecule type" value="Genomic_DNA"/>
</dbReference>
<dbReference type="PANTHER" id="PTHR12069:SF0">
    <property type="entry name" value="DNA-DIRECTED RNA POLYMERASE III SUBUNIT RPC5"/>
    <property type="match status" value="1"/>
</dbReference>
<feature type="compositionally biased region" description="Basic and acidic residues" evidence="1">
    <location>
        <begin position="134"/>
        <end position="143"/>
    </location>
</feature>
<dbReference type="InterPro" id="IPR006886">
    <property type="entry name" value="RNA_pol_III_Rpc5"/>
</dbReference>